<sequence>MSPSTLRRLDQATQVLLLLWAGAALGFGVFSAPVFFQELPSRDVAGHIAGLIIGRLDWTAWVVFAFAGLSWAGRWAAEIHEEIIGPIRLWSAGLLVALLMCLASSFVVTPKVHAIRARINAPVESLAPDHADRVAYNKAHSLSRNLFFLRILLAIGLAATVSLMPRERDAKVPSPS</sequence>
<comment type="subcellular location">
    <subcellularLocation>
        <location evidence="1">Membrane</location>
    </subcellularLocation>
</comment>
<accession>A0ABQ5QEY4</accession>
<reference evidence="7 8" key="1">
    <citation type="journal article" date="2023" name="Antonie Van Leeuwenhoek">
        <title>Mesoterricola silvestris gen. nov., sp. nov., Mesoterricola sediminis sp. nov., Geothrix oryzae sp. nov., Geothrix edaphica sp. nov., Geothrix rubra sp. nov., and Geothrix limicola sp. nov., six novel members of Acidobacteriota isolated from soils.</title>
        <authorList>
            <person name="Itoh H."/>
            <person name="Sugisawa Y."/>
            <person name="Mise K."/>
            <person name="Xu Z."/>
            <person name="Kuniyasu M."/>
            <person name="Ushijima N."/>
            <person name="Kawano K."/>
            <person name="Kobayashi E."/>
            <person name="Shiratori Y."/>
            <person name="Masuda Y."/>
            <person name="Senoo K."/>
        </authorList>
    </citation>
    <scope>NUCLEOTIDE SEQUENCE [LARGE SCALE GENOMIC DNA]</scope>
    <source>
        <strain evidence="7 8">Red804</strain>
    </source>
</reference>
<proteinExistence type="predicted"/>
<dbReference type="RefSeq" id="WP_285573334.1">
    <property type="nucleotide sequence ID" value="NZ_BSDE01000002.1"/>
</dbReference>
<gene>
    <name evidence="7" type="ORF">GETHLI_14830</name>
</gene>
<dbReference type="InterPro" id="IPR025423">
    <property type="entry name" value="TMEM205-like"/>
</dbReference>
<keyword evidence="4 5" id="KW-0472">Membrane</keyword>
<evidence type="ECO:0000313" key="7">
    <source>
        <dbReference type="EMBL" id="GLH72981.1"/>
    </source>
</evidence>
<dbReference type="EMBL" id="BSDE01000002">
    <property type="protein sequence ID" value="GLH72981.1"/>
    <property type="molecule type" value="Genomic_DNA"/>
</dbReference>
<name>A0ABQ5QEY4_9BACT</name>
<dbReference type="Pfam" id="PF13664">
    <property type="entry name" value="DUF4149"/>
    <property type="match status" value="1"/>
</dbReference>
<dbReference type="Proteomes" id="UP001165069">
    <property type="component" value="Unassembled WGS sequence"/>
</dbReference>
<feature type="domain" description="TMEM205-like" evidence="6">
    <location>
        <begin position="16"/>
        <end position="118"/>
    </location>
</feature>
<feature type="transmembrane region" description="Helical" evidence="5">
    <location>
        <begin position="58"/>
        <end position="77"/>
    </location>
</feature>
<protein>
    <recommendedName>
        <fullName evidence="6">TMEM205-like domain-containing protein</fullName>
    </recommendedName>
</protein>
<evidence type="ECO:0000256" key="1">
    <source>
        <dbReference type="ARBA" id="ARBA00004370"/>
    </source>
</evidence>
<feature type="transmembrane region" description="Helical" evidence="5">
    <location>
        <begin position="89"/>
        <end position="108"/>
    </location>
</feature>
<evidence type="ECO:0000256" key="5">
    <source>
        <dbReference type="SAM" id="Phobius"/>
    </source>
</evidence>
<organism evidence="7 8">
    <name type="scientific">Geothrix limicola</name>
    <dbReference type="NCBI Taxonomy" id="2927978"/>
    <lineage>
        <taxon>Bacteria</taxon>
        <taxon>Pseudomonadati</taxon>
        <taxon>Acidobacteriota</taxon>
        <taxon>Holophagae</taxon>
        <taxon>Holophagales</taxon>
        <taxon>Holophagaceae</taxon>
        <taxon>Geothrix</taxon>
    </lineage>
</organism>
<evidence type="ECO:0000256" key="3">
    <source>
        <dbReference type="ARBA" id="ARBA00022989"/>
    </source>
</evidence>
<keyword evidence="8" id="KW-1185">Reference proteome</keyword>
<evidence type="ECO:0000259" key="6">
    <source>
        <dbReference type="Pfam" id="PF13664"/>
    </source>
</evidence>
<evidence type="ECO:0000313" key="8">
    <source>
        <dbReference type="Proteomes" id="UP001165069"/>
    </source>
</evidence>
<keyword evidence="2 5" id="KW-0812">Transmembrane</keyword>
<evidence type="ECO:0000256" key="4">
    <source>
        <dbReference type="ARBA" id="ARBA00023136"/>
    </source>
</evidence>
<comment type="caution">
    <text evidence="7">The sequence shown here is derived from an EMBL/GenBank/DDBJ whole genome shotgun (WGS) entry which is preliminary data.</text>
</comment>
<evidence type="ECO:0000256" key="2">
    <source>
        <dbReference type="ARBA" id="ARBA00022692"/>
    </source>
</evidence>
<keyword evidence="3 5" id="KW-1133">Transmembrane helix</keyword>
<feature type="transmembrane region" description="Helical" evidence="5">
    <location>
        <begin position="146"/>
        <end position="164"/>
    </location>
</feature>